<evidence type="ECO:0000256" key="3">
    <source>
        <dbReference type="ARBA" id="ARBA00022679"/>
    </source>
</evidence>
<dbReference type="Pfam" id="PF00550">
    <property type="entry name" value="PP-binding"/>
    <property type="match status" value="1"/>
</dbReference>
<protein>
    <recommendedName>
        <fullName evidence="5">Carrier domain-containing protein</fullName>
    </recommendedName>
</protein>
<evidence type="ECO:0000256" key="4">
    <source>
        <dbReference type="ARBA" id="ARBA00022737"/>
    </source>
</evidence>
<feature type="domain" description="Carrier" evidence="5">
    <location>
        <begin position="18"/>
        <end position="93"/>
    </location>
</feature>
<dbReference type="AlphaFoldDB" id="A0A229RRS3"/>
<gene>
    <name evidence="6" type="ORF">CFP71_30875</name>
</gene>
<evidence type="ECO:0000313" key="7">
    <source>
        <dbReference type="Proteomes" id="UP000215223"/>
    </source>
</evidence>
<name>A0A229RRS3_9PSEU</name>
<dbReference type="SUPFAM" id="SSF47336">
    <property type="entry name" value="ACP-like"/>
    <property type="match status" value="1"/>
</dbReference>
<dbReference type="GO" id="GO:0031177">
    <property type="term" value="F:phosphopantetheine binding"/>
    <property type="evidence" value="ECO:0007669"/>
    <property type="project" value="InterPro"/>
</dbReference>
<dbReference type="GO" id="GO:0006633">
    <property type="term" value="P:fatty acid biosynthetic process"/>
    <property type="evidence" value="ECO:0007669"/>
    <property type="project" value="TreeGrafter"/>
</dbReference>
<dbReference type="Gene3D" id="1.10.1200.10">
    <property type="entry name" value="ACP-like"/>
    <property type="match status" value="1"/>
</dbReference>
<sequence length="164" mass="16979">AGALRLKLTGLAESEQERALLDLVRGQAAAVLGHAGAAAIAPGRGFLDLGFDSLTAVEFRTALAAATGLTLPTTVVFDYPAPDALAKYLQTELAPETGAGAAVTEQITRLEALLDGADPGDAEIDGRLRRLVSAWAAKRPAQADFEAASPDDLLALIDDEFGPR</sequence>
<dbReference type="PANTHER" id="PTHR43775:SF51">
    <property type="entry name" value="INACTIVE PHENOLPHTHIOCEROL SYNTHESIS POLYKETIDE SYNTHASE TYPE I PKS1-RELATED"/>
    <property type="match status" value="1"/>
</dbReference>
<keyword evidence="4" id="KW-0677">Repeat</keyword>
<dbReference type="RefSeq" id="WP_143267217.1">
    <property type="nucleotide sequence ID" value="NZ_NMQT01000115.1"/>
</dbReference>
<evidence type="ECO:0000259" key="5">
    <source>
        <dbReference type="PROSITE" id="PS50075"/>
    </source>
</evidence>
<feature type="non-terminal residue" evidence="6">
    <location>
        <position position="1"/>
    </location>
</feature>
<dbReference type="PROSITE" id="PS50075">
    <property type="entry name" value="CARRIER"/>
    <property type="match status" value="1"/>
</dbReference>
<dbReference type="GO" id="GO:0004312">
    <property type="term" value="F:fatty acid synthase activity"/>
    <property type="evidence" value="ECO:0007669"/>
    <property type="project" value="TreeGrafter"/>
</dbReference>
<dbReference type="EMBL" id="NMQT01000115">
    <property type="protein sequence ID" value="OXM49159.1"/>
    <property type="molecule type" value="Genomic_DNA"/>
</dbReference>
<evidence type="ECO:0000256" key="1">
    <source>
        <dbReference type="ARBA" id="ARBA00022450"/>
    </source>
</evidence>
<evidence type="ECO:0000256" key="2">
    <source>
        <dbReference type="ARBA" id="ARBA00022553"/>
    </source>
</evidence>
<proteinExistence type="predicted"/>
<dbReference type="SMART" id="SM01294">
    <property type="entry name" value="PKS_PP_betabranch"/>
    <property type="match status" value="1"/>
</dbReference>
<dbReference type="SMART" id="SM00823">
    <property type="entry name" value="PKS_PP"/>
    <property type="match status" value="1"/>
</dbReference>
<keyword evidence="3" id="KW-0808">Transferase</keyword>
<accession>A0A229RRS3</accession>
<dbReference type="OrthoDB" id="9778690at2"/>
<dbReference type="InterPro" id="IPR020806">
    <property type="entry name" value="PKS_PP-bd"/>
</dbReference>
<keyword evidence="2" id="KW-0597">Phosphoprotein</keyword>
<dbReference type="FunFam" id="1.10.1200.10:FF:000007">
    <property type="entry name" value="Probable polyketide synthase pks17"/>
    <property type="match status" value="1"/>
</dbReference>
<dbReference type="Proteomes" id="UP000215223">
    <property type="component" value="Unassembled WGS sequence"/>
</dbReference>
<organism evidence="6 7">
    <name type="scientific">Amycolatopsis thailandensis</name>
    <dbReference type="NCBI Taxonomy" id="589330"/>
    <lineage>
        <taxon>Bacteria</taxon>
        <taxon>Bacillati</taxon>
        <taxon>Actinomycetota</taxon>
        <taxon>Actinomycetes</taxon>
        <taxon>Pseudonocardiales</taxon>
        <taxon>Pseudonocardiaceae</taxon>
        <taxon>Amycolatopsis</taxon>
    </lineage>
</organism>
<keyword evidence="1" id="KW-0596">Phosphopantetheine</keyword>
<comment type="caution">
    <text evidence="6">The sequence shown here is derived from an EMBL/GenBank/DDBJ whole genome shotgun (WGS) entry which is preliminary data.</text>
</comment>
<dbReference type="InterPro" id="IPR036736">
    <property type="entry name" value="ACP-like_sf"/>
</dbReference>
<dbReference type="PANTHER" id="PTHR43775">
    <property type="entry name" value="FATTY ACID SYNTHASE"/>
    <property type="match status" value="1"/>
</dbReference>
<dbReference type="InterPro" id="IPR050091">
    <property type="entry name" value="PKS_NRPS_Biosynth_Enz"/>
</dbReference>
<dbReference type="InterPro" id="IPR009081">
    <property type="entry name" value="PP-bd_ACP"/>
</dbReference>
<evidence type="ECO:0000313" key="6">
    <source>
        <dbReference type="EMBL" id="OXM49159.1"/>
    </source>
</evidence>
<keyword evidence="7" id="KW-1185">Reference proteome</keyword>
<reference evidence="6 7" key="1">
    <citation type="submission" date="2017-07" db="EMBL/GenBank/DDBJ databases">
        <title>Amycolatopsis thailandensis Genome sequencing and assembly.</title>
        <authorList>
            <person name="Kaur N."/>
            <person name="Mayilraj S."/>
        </authorList>
    </citation>
    <scope>NUCLEOTIDE SEQUENCE [LARGE SCALE GENOMIC DNA]</scope>
    <source>
        <strain evidence="6 7">JCM 16380</strain>
    </source>
</reference>